<evidence type="ECO:0000256" key="2">
    <source>
        <dbReference type="ARBA" id="ARBA00022614"/>
    </source>
</evidence>
<keyword evidence="8" id="KW-1185">Reference proteome</keyword>
<comment type="subcellular location">
    <subcellularLocation>
        <location evidence="1">Membrane</location>
    </subcellularLocation>
</comment>
<organism evidence="7 8">
    <name type="scientific">Solanum commersonii</name>
    <name type="common">Commerson's wild potato</name>
    <name type="synonym">Commerson's nightshade</name>
    <dbReference type="NCBI Taxonomy" id="4109"/>
    <lineage>
        <taxon>Eukaryota</taxon>
        <taxon>Viridiplantae</taxon>
        <taxon>Streptophyta</taxon>
        <taxon>Embryophyta</taxon>
        <taxon>Tracheophyta</taxon>
        <taxon>Spermatophyta</taxon>
        <taxon>Magnoliopsida</taxon>
        <taxon>eudicotyledons</taxon>
        <taxon>Gunneridae</taxon>
        <taxon>Pentapetalae</taxon>
        <taxon>asterids</taxon>
        <taxon>lamiids</taxon>
        <taxon>Solanales</taxon>
        <taxon>Solanaceae</taxon>
        <taxon>Solanoideae</taxon>
        <taxon>Solaneae</taxon>
        <taxon>Solanum</taxon>
    </lineage>
</organism>
<dbReference type="Gene3D" id="3.80.10.10">
    <property type="entry name" value="Ribonuclease Inhibitor"/>
    <property type="match status" value="1"/>
</dbReference>
<keyword evidence="5" id="KW-1133">Transmembrane helix</keyword>
<dbReference type="Proteomes" id="UP000824120">
    <property type="component" value="Chromosome 3"/>
</dbReference>
<proteinExistence type="predicted"/>
<protein>
    <submittedName>
        <fullName evidence="7">Uncharacterized protein</fullName>
    </submittedName>
</protein>
<evidence type="ECO:0000256" key="1">
    <source>
        <dbReference type="ARBA" id="ARBA00004370"/>
    </source>
</evidence>
<comment type="caution">
    <text evidence="7">The sequence shown here is derived from an EMBL/GenBank/DDBJ whole genome shotgun (WGS) entry which is preliminary data.</text>
</comment>
<dbReference type="PANTHER" id="PTHR27008">
    <property type="entry name" value="OS04G0122200 PROTEIN"/>
    <property type="match status" value="1"/>
</dbReference>
<keyword evidence="6" id="KW-0472">Membrane</keyword>
<dbReference type="InterPro" id="IPR032675">
    <property type="entry name" value="LRR_dom_sf"/>
</dbReference>
<keyword evidence="3" id="KW-0812">Transmembrane</keyword>
<dbReference type="InterPro" id="IPR011009">
    <property type="entry name" value="Kinase-like_dom_sf"/>
</dbReference>
<dbReference type="SUPFAM" id="SSF56112">
    <property type="entry name" value="Protein kinase-like (PK-like)"/>
    <property type="match status" value="1"/>
</dbReference>
<name>A0A9J5ZNZ6_SOLCO</name>
<keyword evidence="2" id="KW-0433">Leucine-rich repeat</keyword>
<evidence type="ECO:0000256" key="3">
    <source>
        <dbReference type="ARBA" id="ARBA00022692"/>
    </source>
</evidence>
<evidence type="ECO:0000313" key="7">
    <source>
        <dbReference type="EMBL" id="KAG5613886.1"/>
    </source>
</evidence>
<reference evidence="7 8" key="1">
    <citation type="submission" date="2020-09" db="EMBL/GenBank/DDBJ databases">
        <title>De no assembly of potato wild relative species, Solanum commersonii.</title>
        <authorList>
            <person name="Cho K."/>
        </authorList>
    </citation>
    <scope>NUCLEOTIDE SEQUENCE [LARGE SCALE GENOMIC DNA]</scope>
    <source>
        <strain evidence="7">LZ3.2</strain>
        <tissue evidence="7">Leaf</tissue>
    </source>
</reference>
<dbReference type="SUPFAM" id="SSF52058">
    <property type="entry name" value="L domain-like"/>
    <property type="match status" value="1"/>
</dbReference>
<keyword evidence="4" id="KW-0677">Repeat</keyword>
<evidence type="ECO:0000256" key="5">
    <source>
        <dbReference type="ARBA" id="ARBA00022989"/>
    </source>
</evidence>
<accession>A0A9J5ZNZ6</accession>
<gene>
    <name evidence="7" type="ORF">H5410_013710</name>
</gene>
<dbReference type="GO" id="GO:0016020">
    <property type="term" value="C:membrane"/>
    <property type="evidence" value="ECO:0007669"/>
    <property type="project" value="UniProtKB-SubCell"/>
</dbReference>
<dbReference type="PANTHER" id="PTHR27008:SF585">
    <property type="entry name" value="PROTEIN KINASE DOMAIN-CONTAINING PROTEIN"/>
    <property type="match status" value="1"/>
</dbReference>
<evidence type="ECO:0000256" key="4">
    <source>
        <dbReference type="ARBA" id="ARBA00022737"/>
    </source>
</evidence>
<sequence>MSRNLIVVALATCTNSNCARNGKKLILAKTNDLALSKNNYEKLLNEGIRAVLTNKDIFCKQINAGNRGITSDGYEHDLVVQVQSKVGYGSGENVGEEHTRLTDASAINQALVATPFLIRNNKALVLEYMPNGSLDKWLYSHNYFFDIMQRLSIMKDTGEIPKAIGSLENLRVLILGGNKFIGIIPREIGNLVNLVELGVEVNQISSSIPISIFNILVAICFTMEEQSQGILTRGDWKLNQDAIFISSRK</sequence>
<dbReference type="EMBL" id="JACXVP010000003">
    <property type="protein sequence ID" value="KAG5613886.1"/>
    <property type="molecule type" value="Genomic_DNA"/>
</dbReference>
<evidence type="ECO:0000313" key="8">
    <source>
        <dbReference type="Proteomes" id="UP000824120"/>
    </source>
</evidence>
<dbReference type="InterPro" id="IPR051809">
    <property type="entry name" value="Plant_receptor-like_S/T_kinase"/>
</dbReference>
<evidence type="ECO:0000256" key="6">
    <source>
        <dbReference type="ARBA" id="ARBA00023136"/>
    </source>
</evidence>
<dbReference type="AlphaFoldDB" id="A0A9J5ZNZ6"/>